<organism evidence="4 5">
    <name type="scientific">Kroppenstedtia sanguinis</name>
    <dbReference type="NCBI Taxonomy" id="1380684"/>
    <lineage>
        <taxon>Bacteria</taxon>
        <taxon>Bacillati</taxon>
        <taxon>Bacillota</taxon>
        <taxon>Bacilli</taxon>
        <taxon>Bacillales</taxon>
        <taxon>Thermoactinomycetaceae</taxon>
        <taxon>Kroppenstedtia</taxon>
    </lineage>
</organism>
<dbReference type="RefSeq" id="WP_380167066.1">
    <property type="nucleotide sequence ID" value="NZ_JBHTNU010000020.1"/>
</dbReference>
<proteinExistence type="predicted"/>
<feature type="compositionally biased region" description="Low complexity" evidence="1">
    <location>
        <begin position="41"/>
        <end position="63"/>
    </location>
</feature>
<evidence type="ECO:0000313" key="5">
    <source>
        <dbReference type="Proteomes" id="UP001597282"/>
    </source>
</evidence>
<feature type="transmembrane region" description="Helical" evidence="2">
    <location>
        <begin position="279"/>
        <end position="298"/>
    </location>
</feature>
<reference evidence="5" key="1">
    <citation type="journal article" date="2019" name="Int. J. Syst. Evol. Microbiol.">
        <title>The Global Catalogue of Microorganisms (GCM) 10K type strain sequencing project: providing services to taxonomists for standard genome sequencing and annotation.</title>
        <authorList>
            <consortium name="The Broad Institute Genomics Platform"/>
            <consortium name="The Broad Institute Genome Sequencing Center for Infectious Disease"/>
            <person name="Wu L."/>
            <person name="Ma J."/>
        </authorList>
    </citation>
    <scope>NUCLEOTIDE SEQUENCE [LARGE SCALE GENOMIC DNA]</scope>
    <source>
        <strain evidence="5">S1</strain>
    </source>
</reference>
<feature type="signal peptide" evidence="3">
    <location>
        <begin position="1"/>
        <end position="31"/>
    </location>
</feature>
<feature type="compositionally biased region" description="Basic and acidic residues" evidence="1">
    <location>
        <begin position="67"/>
        <end position="79"/>
    </location>
</feature>
<sequence>MSNPLRRRVAIVTLLFIGLSLASPFSFTVYADWKIDTPTEVETPTDVETPTQVEPSAKNPTQTETEENNKKETSNEDGHSGVSWADAGKYAFRATKQIKDWVIGNKEVIDGWNEAVQLRRQGEIPSRKWNSQSVNDKFDKLDGDLRKGVTKDALKTGLGLYLPVHGDRKSHVQVGMDVLTGINNGKDAYEYYKKYKAAEKAAGTITRGSIEVVGEASNVAAKAGFGSKILTKASPVLSVAGTGIAAYDTYNNIQKGDWLGVTSGVGDVLMSAAPLVATAFPPVAAGMAIAGAALWIGAKGWQHRKSIAKIATDPIGSAKEAWQDTKKAASNAGKAVADTTKKVWNKATSWF</sequence>
<dbReference type="EMBL" id="JBHTNU010000020">
    <property type="protein sequence ID" value="MFD1428298.1"/>
    <property type="molecule type" value="Genomic_DNA"/>
</dbReference>
<name>A0ABW4CE40_9BACL</name>
<protein>
    <recommendedName>
        <fullName evidence="6">Pre-toxin TG</fullName>
    </recommendedName>
</protein>
<evidence type="ECO:0000313" key="4">
    <source>
        <dbReference type="EMBL" id="MFD1428298.1"/>
    </source>
</evidence>
<keyword evidence="3" id="KW-0732">Signal</keyword>
<feature type="region of interest" description="Disordered" evidence="1">
    <location>
        <begin position="41"/>
        <end position="82"/>
    </location>
</feature>
<dbReference type="Proteomes" id="UP001597282">
    <property type="component" value="Unassembled WGS sequence"/>
</dbReference>
<evidence type="ECO:0000256" key="3">
    <source>
        <dbReference type="SAM" id="SignalP"/>
    </source>
</evidence>
<keyword evidence="2" id="KW-0472">Membrane</keyword>
<keyword evidence="2" id="KW-0812">Transmembrane</keyword>
<accession>A0ABW4CE40</accession>
<evidence type="ECO:0000256" key="2">
    <source>
        <dbReference type="SAM" id="Phobius"/>
    </source>
</evidence>
<comment type="caution">
    <text evidence="4">The sequence shown here is derived from an EMBL/GenBank/DDBJ whole genome shotgun (WGS) entry which is preliminary data.</text>
</comment>
<evidence type="ECO:0008006" key="6">
    <source>
        <dbReference type="Google" id="ProtNLM"/>
    </source>
</evidence>
<gene>
    <name evidence="4" type="ORF">ACFQ4Y_15440</name>
</gene>
<keyword evidence="2" id="KW-1133">Transmembrane helix</keyword>
<evidence type="ECO:0000256" key="1">
    <source>
        <dbReference type="SAM" id="MobiDB-lite"/>
    </source>
</evidence>
<feature type="chain" id="PRO_5046440330" description="Pre-toxin TG" evidence="3">
    <location>
        <begin position="32"/>
        <end position="351"/>
    </location>
</feature>
<keyword evidence="5" id="KW-1185">Reference proteome</keyword>